<dbReference type="STRING" id="49390.A0A068TMX2"/>
<dbReference type="EMBL" id="HG739085">
    <property type="protein sequence ID" value="CDO97299.1"/>
    <property type="molecule type" value="Genomic_DNA"/>
</dbReference>
<dbReference type="GO" id="GO:0008283">
    <property type="term" value="P:cell population proliferation"/>
    <property type="evidence" value="ECO:0007669"/>
    <property type="project" value="UniProtKB-UniRule"/>
</dbReference>
<keyword evidence="6 9" id="KW-0732">Signal</keyword>
<keyword evidence="4 9" id="KW-0964">Secreted</keyword>
<evidence type="ECO:0000313" key="10">
    <source>
        <dbReference type="EMBL" id="CDO97299.1"/>
    </source>
</evidence>
<dbReference type="InParanoid" id="A0A068TMX2"/>
<evidence type="ECO:0000256" key="1">
    <source>
        <dbReference type="ARBA" id="ARBA00004613"/>
    </source>
</evidence>
<dbReference type="AlphaFoldDB" id="A0A068TMX2"/>
<evidence type="ECO:0000256" key="8">
    <source>
        <dbReference type="ARBA" id="ARBA00023030"/>
    </source>
</evidence>
<dbReference type="PANTHER" id="PTHR33285:SF55">
    <property type="entry name" value="PHYTOSULFOKINES 3"/>
    <property type="match status" value="1"/>
</dbReference>
<reference evidence="11" key="1">
    <citation type="journal article" date="2014" name="Science">
        <title>The coffee genome provides insight into the convergent evolution of caffeine biosynthesis.</title>
        <authorList>
            <person name="Denoeud F."/>
            <person name="Carretero-Paulet L."/>
            <person name="Dereeper A."/>
            <person name="Droc G."/>
            <person name="Guyot R."/>
            <person name="Pietrella M."/>
            <person name="Zheng C."/>
            <person name="Alberti A."/>
            <person name="Anthony F."/>
            <person name="Aprea G."/>
            <person name="Aury J.M."/>
            <person name="Bento P."/>
            <person name="Bernard M."/>
            <person name="Bocs S."/>
            <person name="Campa C."/>
            <person name="Cenci A."/>
            <person name="Combes M.C."/>
            <person name="Crouzillat D."/>
            <person name="Da Silva C."/>
            <person name="Daddiego L."/>
            <person name="De Bellis F."/>
            <person name="Dussert S."/>
            <person name="Garsmeur O."/>
            <person name="Gayraud T."/>
            <person name="Guignon V."/>
            <person name="Jahn K."/>
            <person name="Jamilloux V."/>
            <person name="Joet T."/>
            <person name="Labadie K."/>
            <person name="Lan T."/>
            <person name="Leclercq J."/>
            <person name="Lepelley M."/>
            <person name="Leroy T."/>
            <person name="Li L.T."/>
            <person name="Librado P."/>
            <person name="Lopez L."/>
            <person name="Munoz A."/>
            <person name="Noel B."/>
            <person name="Pallavicini A."/>
            <person name="Perrotta G."/>
            <person name="Poncet V."/>
            <person name="Pot D."/>
            <person name="Priyono X."/>
            <person name="Rigoreau M."/>
            <person name="Rouard M."/>
            <person name="Rozas J."/>
            <person name="Tranchant-Dubreuil C."/>
            <person name="VanBuren R."/>
            <person name="Zhang Q."/>
            <person name="Andrade A.C."/>
            <person name="Argout X."/>
            <person name="Bertrand B."/>
            <person name="de Kochko A."/>
            <person name="Graziosi G."/>
            <person name="Henry R.J."/>
            <person name="Jayarama X."/>
            <person name="Ming R."/>
            <person name="Nagai C."/>
            <person name="Rounsley S."/>
            <person name="Sankoff D."/>
            <person name="Giuliano G."/>
            <person name="Albert V.A."/>
            <person name="Wincker P."/>
            <person name="Lashermes P."/>
        </authorList>
    </citation>
    <scope>NUCLEOTIDE SEQUENCE [LARGE SCALE GENOMIC DNA]</scope>
    <source>
        <strain evidence="11">cv. DH200-94</strain>
    </source>
</reference>
<evidence type="ECO:0000256" key="9">
    <source>
        <dbReference type="RuleBase" id="RU368031"/>
    </source>
</evidence>
<dbReference type="Gramene" id="CDO97299">
    <property type="protein sequence ID" value="CDO97299"/>
    <property type="gene ID" value="GSCOC_T00014604001"/>
</dbReference>
<feature type="signal peptide" evidence="9">
    <location>
        <begin position="1"/>
        <end position="23"/>
    </location>
</feature>
<dbReference type="PANTHER" id="PTHR33285">
    <property type="entry name" value="PHYTOSULFOKINES 3"/>
    <property type="match status" value="1"/>
</dbReference>
<proteinExistence type="inferred from homology"/>
<feature type="chain" id="PRO_5031601439" description="Phytosulfokine" evidence="9">
    <location>
        <begin position="24"/>
        <end position="85"/>
    </location>
</feature>
<evidence type="ECO:0000256" key="7">
    <source>
        <dbReference type="ARBA" id="ARBA00022782"/>
    </source>
</evidence>
<keyword evidence="8 9" id="KW-0339">Growth factor</keyword>
<evidence type="ECO:0000256" key="3">
    <source>
        <dbReference type="ARBA" id="ARBA00022473"/>
    </source>
</evidence>
<accession>A0A068TMX2</accession>
<name>A0A068TMX2_COFCA</name>
<dbReference type="GO" id="GO:0005576">
    <property type="term" value="C:extracellular region"/>
    <property type="evidence" value="ECO:0007669"/>
    <property type="project" value="UniProtKB-SubCell"/>
</dbReference>
<comment type="function">
    <text evidence="9">Promotes plant cell differentiation, organogenesis and somatic embryogenesis as well as cell proliferation.</text>
</comment>
<comment type="PTM">
    <text evidence="9">Sulfation is important for activity and for the binding to a putative membrane receptor.</text>
</comment>
<dbReference type="OrthoDB" id="1858282at2759"/>
<comment type="similarity">
    <text evidence="2 9">Belongs to the phytosulfokine family.</text>
</comment>
<gene>
    <name evidence="10" type="ORF">GSCOC_T00014604001</name>
</gene>
<keyword evidence="3 9" id="KW-0217">Developmental protein</keyword>
<dbReference type="InterPro" id="IPR009438">
    <property type="entry name" value="Phytosulfokine"/>
</dbReference>
<evidence type="ECO:0000256" key="4">
    <source>
        <dbReference type="ARBA" id="ARBA00022525"/>
    </source>
</evidence>
<protein>
    <recommendedName>
        <fullName evidence="9">Phytosulfokine</fullName>
    </recommendedName>
    <component>
        <recommendedName>
            <fullName evidence="9">Phytosulfokine-alpha</fullName>
            <shortName evidence="9">PSK-alpha</shortName>
            <shortName evidence="9">Phytosulfokine-a</shortName>
        </recommendedName>
    </component>
    <component>
        <recommendedName>
            <fullName evidence="9">Phytosulfokine-beta</fullName>
            <shortName evidence="9">PSK-beta</shortName>
            <shortName evidence="9">Phytosulfokine-b</shortName>
        </recommendedName>
    </component>
</protein>
<organism evidence="10 11">
    <name type="scientific">Coffea canephora</name>
    <name type="common">Robusta coffee</name>
    <dbReference type="NCBI Taxonomy" id="49390"/>
    <lineage>
        <taxon>Eukaryota</taxon>
        <taxon>Viridiplantae</taxon>
        <taxon>Streptophyta</taxon>
        <taxon>Embryophyta</taxon>
        <taxon>Tracheophyta</taxon>
        <taxon>Spermatophyta</taxon>
        <taxon>Magnoliopsida</taxon>
        <taxon>eudicotyledons</taxon>
        <taxon>Gunneridae</taxon>
        <taxon>Pentapetalae</taxon>
        <taxon>asterids</taxon>
        <taxon>lamiids</taxon>
        <taxon>Gentianales</taxon>
        <taxon>Rubiaceae</taxon>
        <taxon>Ixoroideae</taxon>
        <taxon>Gardenieae complex</taxon>
        <taxon>Bertiereae - Coffeeae clade</taxon>
        <taxon>Coffeeae</taxon>
        <taxon>Coffea</taxon>
    </lineage>
</organism>
<evidence type="ECO:0000256" key="6">
    <source>
        <dbReference type="ARBA" id="ARBA00022729"/>
    </source>
</evidence>
<dbReference type="Proteomes" id="UP000295252">
    <property type="component" value="Chromosome IV"/>
</dbReference>
<dbReference type="GO" id="GO:0030154">
    <property type="term" value="P:cell differentiation"/>
    <property type="evidence" value="ECO:0007669"/>
    <property type="project" value="UniProtKB-UniRule"/>
</dbReference>
<evidence type="ECO:0000256" key="2">
    <source>
        <dbReference type="ARBA" id="ARBA00010781"/>
    </source>
</evidence>
<dbReference type="PhylomeDB" id="A0A068TMX2"/>
<evidence type="ECO:0000313" key="11">
    <source>
        <dbReference type="Proteomes" id="UP000295252"/>
    </source>
</evidence>
<keyword evidence="5 9" id="KW-0765">Sulfation</keyword>
<comment type="subcellular location">
    <subcellularLocation>
        <location evidence="1 9">Secreted</location>
    </subcellularLocation>
</comment>
<comment type="PTM">
    <text evidence="9">PSK-alpha is produced by endopeptidase digestion. PSK-beta is produced from PSK-alpha by exopeptidase digestion.</text>
</comment>
<sequence>MSKVSTLCIVSLLLFLTLSYAVARPVATFQDVTPMETHHGHRVNDRVEKVDKEESCEGLGEDECLMRRTLEAHLDYIYTQGQKQP</sequence>
<evidence type="ECO:0000256" key="5">
    <source>
        <dbReference type="ARBA" id="ARBA00022641"/>
    </source>
</evidence>
<keyword evidence="11" id="KW-1185">Reference proteome</keyword>
<dbReference type="GO" id="GO:0008083">
    <property type="term" value="F:growth factor activity"/>
    <property type="evidence" value="ECO:0007669"/>
    <property type="project" value="UniProtKB-UniRule"/>
</dbReference>
<dbReference type="Pfam" id="PF06404">
    <property type="entry name" value="PSK"/>
    <property type="match status" value="1"/>
</dbReference>
<dbReference type="OMA" id="HDEDCEG"/>
<keyword evidence="7 9" id="KW-0221">Differentiation</keyword>